<evidence type="ECO:0000256" key="2">
    <source>
        <dbReference type="ARBA" id="ARBA00012483"/>
    </source>
</evidence>
<keyword evidence="11" id="KW-1185">Reference proteome</keyword>
<dbReference type="EC" id="2.3.2.27" evidence="2"/>
<dbReference type="GO" id="GO:0016567">
    <property type="term" value="P:protein ubiquitination"/>
    <property type="evidence" value="ECO:0007669"/>
    <property type="project" value="TreeGrafter"/>
</dbReference>
<dbReference type="FunFam" id="3.30.40.10:FF:000022">
    <property type="entry name" value="E3 ubiquitin-protein ligase RING1-like"/>
    <property type="match status" value="1"/>
</dbReference>
<dbReference type="InterPro" id="IPR001841">
    <property type="entry name" value="Znf_RING"/>
</dbReference>
<dbReference type="SMART" id="SM00184">
    <property type="entry name" value="RING"/>
    <property type="match status" value="1"/>
</dbReference>
<evidence type="ECO:0000256" key="8">
    <source>
        <dbReference type="PROSITE-ProRule" id="PRU00175"/>
    </source>
</evidence>
<dbReference type="OrthoDB" id="8062037at2759"/>
<dbReference type="PROSITE" id="PS50089">
    <property type="entry name" value="ZF_RING_2"/>
    <property type="match status" value="1"/>
</dbReference>
<keyword evidence="3" id="KW-0808">Transferase</keyword>
<dbReference type="Gramene" id="RZC61058">
    <property type="protein sequence ID" value="RZC61058"/>
    <property type="gene ID" value="C5167_022815"/>
</dbReference>
<keyword evidence="6" id="KW-0833">Ubl conjugation pathway</keyword>
<dbReference type="Proteomes" id="UP000316621">
    <property type="component" value="Chromosome 5"/>
</dbReference>
<dbReference type="PANTHER" id="PTHR15710:SF108">
    <property type="entry name" value="OS03G0286100 PROTEIN"/>
    <property type="match status" value="1"/>
</dbReference>
<evidence type="ECO:0000256" key="6">
    <source>
        <dbReference type="ARBA" id="ARBA00022786"/>
    </source>
</evidence>
<accession>A0A4Y7JMQ4</accession>
<dbReference type="STRING" id="3469.A0A4Y7JMQ4"/>
<dbReference type="GO" id="GO:0005737">
    <property type="term" value="C:cytoplasm"/>
    <property type="evidence" value="ECO:0007669"/>
    <property type="project" value="TreeGrafter"/>
</dbReference>
<dbReference type="GO" id="GO:0008270">
    <property type="term" value="F:zinc ion binding"/>
    <property type="evidence" value="ECO:0007669"/>
    <property type="project" value="UniProtKB-KW"/>
</dbReference>
<name>A0A4Y7JMQ4_PAPSO</name>
<reference evidence="10 11" key="1">
    <citation type="journal article" date="2018" name="Science">
        <title>The opium poppy genome and morphinan production.</title>
        <authorList>
            <person name="Guo L."/>
            <person name="Winzer T."/>
            <person name="Yang X."/>
            <person name="Li Y."/>
            <person name="Ning Z."/>
            <person name="He Z."/>
            <person name="Teodor R."/>
            <person name="Lu Y."/>
            <person name="Bowser T.A."/>
            <person name="Graham I.A."/>
            <person name="Ye K."/>
        </authorList>
    </citation>
    <scope>NUCLEOTIDE SEQUENCE [LARGE SCALE GENOMIC DNA]</scope>
    <source>
        <strain evidence="11">cv. HN1</strain>
        <tissue evidence="10">Leaves</tissue>
    </source>
</reference>
<sequence>MAEVADLHHHLPQEEEIETLGSAPYWYSFCDHDDDDIYSSYEPDPDEFDPFSPLNFDSFDHSLHTQIIFEERETCVELVGSDEEEEGSGSDSILEHYNQVNIVFNLFERCNQEEDETHVTDGDDDNRFRIFDENDEMGANYVELGLGSNREIGDLNDDDDNSRFMLEEFGGDNYHVSRRDTGESSDVRNVETFRDGGLRVVGIGSDSDSEDGIFGIGFHSGEEDHDGFGCGPEDSGLQLRWDSLRLEEAQRELNEDFEWEEVDERADEREIMNMMIDAEVGRLVSTEMLSGEVGEGGGETMRRTLEWEVLLAVNNLDRNVELEHEGDHDGYIYPAEYETLFGQVAEHDSFIRGNPPAARTVIENLTSVVVTQEDVENKSAICAVCRDEMGMEEQVKKLPCSHFYHGDCILPWLGMRNTCPVCRYELPTDDPDYERMRTRRAVDRDVSRDDYDQVRYEIFYEQ</sequence>
<evidence type="ECO:0000256" key="4">
    <source>
        <dbReference type="ARBA" id="ARBA00022723"/>
    </source>
</evidence>
<dbReference type="OMA" id="DEREIMN"/>
<keyword evidence="5 8" id="KW-0863">Zinc-finger</keyword>
<evidence type="ECO:0000313" key="10">
    <source>
        <dbReference type="EMBL" id="RZC61058.1"/>
    </source>
</evidence>
<dbReference type="AlphaFoldDB" id="A0A4Y7JMQ4"/>
<protein>
    <recommendedName>
        <fullName evidence="2">RING-type E3 ubiquitin transferase</fullName>
        <ecNumber evidence="2">2.3.2.27</ecNumber>
    </recommendedName>
</protein>
<keyword evidence="4" id="KW-0479">Metal-binding</keyword>
<keyword evidence="7" id="KW-0862">Zinc</keyword>
<dbReference type="PANTHER" id="PTHR15710">
    <property type="entry name" value="E3 UBIQUITIN-PROTEIN LIGASE PRAJA"/>
    <property type="match status" value="1"/>
</dbReference>
<gene>
    <name evidence="10" type="ORF">C5167_022815</name>
</gene>
<comment type="catalytic activity">
    <reaction evidence="1">
        <text>S-ubiquitinyl-[E2 ubiquitin-conjugating enzyme]-L-cysteine + [acceptor protein]-L-lysine = [E2 ubiquitin-conjugating enzyme]-L-cysteine + N(6)-ubiquitinyl-[acceptor protein]-L-lysine.</text>
        <dbReference type="EC" id="2.3.2.27"/>
    </reaction>
</comment>
<evidence type="ECO:0000256" key="1">
    <source>
        <dbReference type="ARBA" id="ARBA00000900"/>
    </source>
</evidence>
<dbReference type="GO" id="GO:0061630">
    <property type="term" value="F:ubiquitin protein ligase activity"/>
    <property type="evidence" value="ECO:0007669"/>
    <property type="project" value="UniProtKB-EC"/>
</dbReference>
<dbReference type="Gene3D" id="3.30.40.10">
    <property type="entry name" value="Zinc/RING finger domain, C3HC4 (zinc finger)"/>
    <property type="match status" value="1"/>
</dbReference>
<evidence type="ECO:0000256" key="7">
    <source>
        <dbReference type="ARBA" id="ARBA00022833"/>
    </source>
</evidence>
<proteinExistence type="predicted"/>
<evidence type="ECO:0000259" key="9">
    <source>
        <dbReference type="PROSITE" id="PS50089"/>
    </source>
</evidence>
<feature type="domain" description="RING-type" evidence="9">
    <location>
        <begin position="382"/>
        <end position="423"/>
    </location>
</feature>
<dbReference type="Pfam" id="PF13639">
    <property type="entry name" value="zf-RING_2"/>
    <property type="match status" value="1"/>
</dbReference>
<organism evidence="10 11">
    <name type="scientific">Papaver somniferum</name>
    <name type="common">Opium poppy</name>
    <dbReference type="NCBI Taxonomy" id="3469"/>
    <lineage>
        <taxon>Eukaryota</taxon>
        <taxon>Viridiplantae</taxon>
        <taxon>Streptophyta</taxon>
        <taxon>Embryophyta</taxon>
        <taxon>Tracheophyta</taxon>
        <taxon>Spermatophyta</taxon>
        <taxon>Magnoliopsida</taxon>
        <taxon>Ranunculales</taxon>
        <taxon>Papaveraceae</taxon>
        <taxon>Papaveroideae</taxon>
        <taxon>Papaver</taxon>
    </lineage>
</organism>
<dbReference type="EMBL" id="CM010719">
    <property type="protein sequence ID" value="RZC61058.1"/>
    <property type="molecule type" value="Genomic_DNA"/>
</dbReference>
<evidence type="ECO:0000256" key="3">
    <source>
        <dbReference type="ARBA" id="ARBA00022679"/>
    </source>
</evidence>
<dbReference type="SUPFAM" id="SSF57850">
    <property type="entry name" value="RING/U-box"/>
    <property type="match status" value="1"/>
</dbReference>
<dbReference type="InterPro" id="IPR013083">
    <property type="entry name" value="Znf_RING/FYVE/PHD"/>
</dbReference>
<evidence type="ECO:0000256" key="5">
    <source>
        <dbReference type="ARBA" id="ARBA00022771"/>
    </source>
</evidence>
<evidence type="ECO:0000313" key="11">
    <source>
        <dbReference type="Proteomes" id="UP000316621"/>
    </source>
</evidence>